<dbReference type="Gene3D" id="2.170.270.10">
    <property type="entry name" value="SET domain"/>
    <property type="match status" value="1"/>
</dbReference>
<dbReference type="EMBL" id="CM026421">
    <property type="protein sequence ID" value="KAG0591017.1"/>
    <property type="molecule type" value="Genomic_DNA"/>
</dbReference>
<feature type="region of interest" description="Disordered" evidence="3">
    <location>
        <begin position="202"/>
        <end position="252"/>
    </location>
</feature>
<dbReference type="SMART" id="SM00468">
    <property type="entry name" value="PreSET"/>
    <property type="match status" value="1"/>
</dbReference>
<dbReference type="PROSITE" id="PS50280">
    <property type="entry name" value="SET"/>
    <property type="match status" value="1"/>
</dbReference>
<dbReference type="Proteomes" id="UP000822688">
    <property type="component" value="Chromosome 1"/>
</dbReference>
<reference evidence="6" key="1">
    <citation type="submission" date="2020-06" db="EMBL/GenBank/DDBJ databases">
        <title>WGS assembly of Ceratodon purpureus strain R40.</title>
        <authorList>
            <person name="Carey S.B."/>
            <person name="Jenkins J."/>
            <person name="Shu S."/>
            <person name="Lovell J.T."/>
            <person name="Sreedasyam A."/>
            <person name="Maumus F."/>
            <person name="Tiley G.P."/>
            <person name="Fernandez-Pozo N."/>
            <person name="Barry K."/>
            <person name="Chen C."/>
            <person name="Wang M."/>
            <person name="Lipzen A."/>
            <person name="Daum C."/>
            <person name="Saski C.A."/>
            <person name="Payton A.C."/>
            <person name="Mcbreen J.C."/>
            <person name="Conrad R.E."/>
            <person name="Kollar L.M."/>
            <person name="Olsson S."/>
            <person name="Huttunen S."/>
            <person name="Landis J.B."/>
            <person name="Wickett N.J."/>
            <person name="Johnson M.G."/>
            <person name="Rensing S.A."/>
            <person name="Grimwood J."/>
            <person name="Schmutz J."/>
            <person name="Mcdaniel S.F."/>
        </authorList>
    </citation>
    <scope>NUCLEOTIDE SEQUENCE</scope>
    <source>
        <strain evidence="6">R40</strain>
    </source>
</reference>
<sequence length="612" mass="69370">MTDEAADADVAPRDGDERTERAVQVMVNTYGLDRDLVIKTLKKLYKVFYGAEEWWGYVELENYHMLLDEVLNLQSKQEARRARAAAAAAADTSSDPPDDTRREPPDETPSDTSERPKRNGDHSQSSPPRVTRVNGYEERSATALKVLATDLIRKEEEAGRRQMQMDGKTKLSLLHSRGGLTPRTDGRGVKLIDSAEYSTVRKKPDDNIAHKKLKQPKEEFEPHNAPTTSRRQLSNSQSSKKLKRQRQETDECRRELQELVGDVGEEAHGQYRDGDHIDRGQCRHDVNDLSRGFEAIPIPIVNQSNSKTLPSSFFYIDKSRPYEKGFVNTAISRIGDDDCCPSCYKDCLSAPHLCACVRETGGNFAYTLDGCLDRRYIDQYMKVKHGLASDKLHFCESGYHCPHERHKNYENPAACKGHPVRDFVKECSSKCGCSKQCGNRVVQRGISRRLEVFMTPEGKGWGIRTLEDLPAGAFAFEYIGEILTNTEMWERNNQVHANGGGFHTYPLTLDGDWGSEANLKDEEALCLDATFFGNVARFLNHRCLDANLMNMPVEIETPDRHYYHVAFFTNRRVKAKEELTWDYGIDFDDDDHPVPAFSCLCGSEYCRGSKPQ</sequence>
<organism evidence="6 7">
    <name type="scientific">Ceratodon purpureus</name>
    <name type="common">Fire moss</name>
    <name type="synonym">Dicranum purpureum</name>
    <dbReference type="NCBI Taxonomy" id="3225"/>
    <lineage>
        <taxon>Eukaryota</taxon>
        <taxon>Viridiplantae</taxon>
        <taxon>Streptophyta</taxon>
        <taxon>Embryophyta</taxon>
        <taxon>Bryophyta</taxon>
        <taxon>Bryophytina</taxon>
        <taxon>Bryopsida</taxon>
        <taxon>Dicranidae</taxon>
        <taxon>Pseudoditrichales</taxon>
        <taxon>Ditrichaceae</taxon>
        <taxon>Ceratodon</taxon>
    </lineage>
</organism>
<feature type="compositionally biased region" description="Basic and acidic residues" evidence="3">
    <location>
        <begin position="202"/>
        <end position="222"/>
    </location>
</feature>
<dbReference type="PANTHER" id="PTHR46450:SF24">
    <property type="entry name" value="HISTONE-LYSINE N-METHYLTRANSFERASE SUVR4"/>
    <property type="match status" value="1"/>
</dbReference>
<evidence type="ECO:0000256" key="2">
    <source>
        <dbReference type="ARBA" id="ARBA00022454"/>
    </source>
</evidence>
<dbReference type="Pfam" id="PF00856">
    <property type="entry name" value="SET"/>
    <property type="match status" value="1"/>
</dbReference>
<dbReference type="Gene3D" id="1.10.8.850">
    <property type="entry name" value="Histone-lysine N methyltransferase , C-terminal domain-like"/>
    <property type="match status" value="1"/>
</dbReference>
<evidence type="ECO:0000256" key="1">
    <source>
        <dbReference type="ARBA" id="ARBA00004286"/>
    </source>
</evidence>
<dbReference type="Pfam" id="PF05033">
    <property type="entry name" value="Pre-SET"/>
    <property type="match status" value="1"/>
</dbReference>
<accession>A0A8T0J600</accession>
<keyword evidence="2" id="KW-0158">Chromosome</keyword>
<evidence type="ECO:0000259" key="5">
    <source>
        <dbReference type="PROSITE" id="PS50867"/>
    </source>
</evidence>
<feature type="region of interest" description="Disordered" evidence="3">
    <location>
        <begin position="82"/>
        <end position="137"/>
    </location>
</feature>
<keyword evidence="7" id="KW-1185">Reference proteome</keyword>
<dbReference type="GO" id="GO:0042054">
    <property type="term" value="F:histone methyltransferase activity"/>
    <property type="evidence" value="ECO:0007669"/>
    <property type="project" value="InterPro"/>
</dbReference>
<name>A0A8T0J600_CERPU</name>
<evidence type="ECO:0000256" key="3">
    <source>
        <dbReference type="SAM" id="MobiDB-lite"/>
    </source>
</evidence>
<feature type="domain" description="SET" evidence="4">
    <location>
        <begin position="448"/>
        <end position="584"/>
    </location>
</feature>
<dbReference type="InterPro" id="IPR043017">
    <property type="entry name" value="WIYLD_dom_sf"/>
</dbReference>
<dbReference type="SMART" id="SM00317">
    <property type="entry name" value="SET"/>
    <property type="match status" value="1"/>
</dbReference>
<evidence type="ECO:0000313" key="7">
    <source>
        <dbReference type="Proteomes" id="UP000822688"/>
    </source>
</evidence>
<proteinExistence type="predicted"/>
<comment type="subcellular location">
    <subcellularLocation>
        <location evidence="1">Chromosome</location>
    </subcellularLocation>
</comment>
<dbReference type="PROSITE" id="PS50867">
    <property type="entry name" value="PRE_SET"/>
    <property type="match status" value="1"/>
</dbReference>
<dbReference type="SUPFAM" id="SSF82199">
    <property type="entry name" value="SET domain"/>
    <property type="match status" value="1"/>
</dbReference>
<dbReference type="GO" id="GO:0008270">
    <property type="term" value="F:zinc ion binding"/>
    <property type="evidence" value="ECO:0007669"/>
    <property type="project" value="InterPro"/>
</dbReference>
<evidence type="ECO:0000259" key="4">
    <source>
        <dbReference type="PROSITE" id="PS50280"/>
    </source>
</evidence>
<evidence type="ECO:0008006" key="8">
    <source>
        <dbReference type="Google" id="ProtNLM"/>
    </source>
</evidence>
<dbReference type="InterPro" id="IPR018848">
    <property type="entry name" value="WIYLD_domain"/>
</dbReference>
<protein>
    <recommendedName>
        <fullName evidence="8">SET domain-containing protein</fullName>
    </recommendedName>
</protein>
<feature type="compositionally biased region" description="Low complexity" evidence="3">
    <location>
        <begin position="229"/>
        <end position="239"/>
    </location>
</feature>
<feature type="domain" description="Pre-SET" evidence="5">
    <location>
        <begin position="346"/>
        <end position="445"/>
    </location>
</feature>
<dbReference type="InterPro" id="IPR001214">
    <property type="entry name" value="SET_dom"/>
</dbReference>
<dbReference type="InterPro" id="IPR007728">
    <property type="entry name" value="Pre-SET_dom"/>
</dbReference>
<dbReference type="GO" id="GO:0005694">
    <property type="term" value="C:chromosome"/>
    <property type="evidence" value="ECO:0007669"/>
    <property type="project" value="UniProtKB-SubCell"/>
</dbReference>
<dbReference type="AlphaFoldDB" id="A0A8T0J600"/>
<dbReference type="Pfam" id="PF10440">
    <property type="entry name" value="WIYLD"/>
    <property type="match status" value="1"/>
</dbReference>
<dbReference type="GO" id="GO:0005634">
    <property type="term" value="C:nucleus"/>
    <property type="evidence" value="ECO:0007669"/>
    <property type="project" value="InterPro"/>
</dbReference>
<comment type="caution">
    <text evidence="6">The sequence shown here is derived from an EMBL/GenBank/DDBJ whole genome shotgun (WGS) entry which is preliminary data.</text>
</comment>
<gene>
    <name evidence="6" type="ORF">KC19_1G143000</name>
</gene>
<dbReference type="InterPro" id="IPR046341">
    <property type="entry name" value="SET_dom_sf"/>
</dbReference>
<feature type="compositionally biased region" description="Basic and acidic residues" evidence="3">
    <location>
        <begin position="112"/>
        <end position="121"/>
    </location>
</feature>
<feature type="region of interest" description="Disordered" evidence="3">
    <location>
        <begin position="157"/>
        <end position="187"/>
    </location>
</feature>
<dbReference type="PANTHER" id="PTHR46450">
    <property type="entry name" value="INACTIVE HISTONE-LYSINE N-METHYLTRANSFERASE SUVR1-RELATED"/>
    <property type="match status" value="1"/>
</dbReference>
<dbReference type="CDD" id="cd10538">
    <property type="entry name" value="SET_SETDB-like"/>
    <property type="match status" value="1"/>
</dbReference>
<evidence type="ECO:0000313" key="6">
    <source>
        <dbReference type="EMBL" id="KAG0591017.1"/>
    </source>
</evidence>